<accession>A0A8H7E6X8</accession>
<reference evidence="1" key="1">
    <citation type="submission" date="2020-02" db="EMBL/GenBank/DDBJ databases">
        <authorList>
            <person name="Palmer J.M."/>
        </authorList>
    </citation>
    <scope>NUCLEOTIDE SEQUENCE</scope>
    <source>
        <strain evidence="1">EPUS1.4</strain>
        <tissue evidence="1">Thallus</tissue>
    </source>
</reference>
<name>A0A8H7E6X8_9EURO</name>
<keyword evidence="2" id="KW-1185">Reference proteome</keyword>
<evidence type="ECO:0000313" key="1">
    <source>
        <dbReference type="EMBL" id="KAF7511572.1"/>
    </source>
</evidence>
<evidence type="ECO:0000313" key="2">
    <source>
        <dbReference type="Proteomes" id="UP000606974"/>
    </source>
</evidence>
<protein>
    <submittedName>
        <fullName evidence="1">Uncharacterized protein</fullName>
    </submittedName>
</protein>
<dbReference type="EMBL" id="JAACFV010000019">
    <property type="protein sequence ID" value="KAF7511572.1"/>
    <property type="molecule type" value="Genomic_DNA"/>
</dbReference>
<dbReference type="Proteomes" id="UP000606974">
    <property type="component" value="Unassembled WGS sequence"/>
</dbReference>
<sequence length="67" mass="7465">MTLLPSRIPEDVLQCVGNRLSAKLFNSLTQLRCLLGILQRLSWVTTKLTKPASNTKRETSPGLPKDD</sequence>
<comment type="caution">
    <text evidence="1">The sequence shown here is derived from an EMBL/GenBank/DDBJ whole genome shotgun (WGS) entry which is preliminary data.</text>
</comment>
<gene>
    <name evidence="1" type="ORF">GJ744_004160</name>
</gene>
<proteinExistence type="predicted"/>
<organism evidence="1 2">
    <name type="scientific">Endocarpon pusillum</name>
    <dbReference type="NCBI Taxonomy" id="364733"/>
    <lineage>
        <taxon>Eukaryota</taxon>
        <taxon>Fungi</taxon>
        <taxon>Dikarya</taxon>
        <taxon>Ascomycota</taxon>
        <taxon>Pezizomycotina</taxon>
        <taxon>Eurotiomycetes</taxon>
        <taxon>Chaetothyriomycetidae</taxon>
        <taxon>Verrucariales</taxon>
        <taxon>Verrucariaceae</taxon>
        <taxon>Endocarpon</taxon>
    </lineage>
</organism>
<dbReference type="AlphaFoldDB" id="A0A8H7E6X8"/>